<dbReference type="AlphaFoldDB" id="A0A3S8UBE4"/>
<dbReference type="RefSeq" id="WP_125327092.1">
    <property type="nucleotide sequence ID" value="NZ_CP034328.1"/>
</dbReference>
<keyword evidence="2" id="KW-0812">Transmembrane</keyword>
<protein>
    <submittedName>
        <fullName evidence="3">Uncharacterized protein</fullName>
    </submittedName>
</protein>
<evidence type="ECO:0000313" key="3">
    <source>
        <dbReference type="EMBL" id="AZL60881.1"/>
    </source>
</evidence>
<evidence type="ECO:0000256" key="2">
    <source>
        <dbReference type="SAM" id="Phobius"/>
    </source>
</evidence>
<feature type="region of interest" description="Disordered" evidence="1">
    <location>
        <begin position="1"/>
        <end position="34"/>
    </location>
</feature>
<keyword evidence="2" id="KW-1133">Transmembrane helix</keyword>
<feature type="compositionally biased region" description="Gly residues" evidence="1">
    <location>
        <begin position="23"/>
        <end position="32"/>
    </location>
</feature>
<reference evidence="3 4" key="1">
    <citation type="submission" date="2018-12" db="EMBL/GenBank/DDBJ databases">
        <title>Complete genome sequencing of Tabrizicola sp. K13M18.</title>
        <authorList>
            <person name="Bae J.-W."/>
        </authorList>
    </citation>
    <scope>NUCLEOTIDE SEQUENCE [LARGE SCALE GENOMIC DNA]</scope>
    <source>
        <strain evidence="3 4">K13M18</strain>
    </source>
</reference>
<evidence type="ECO:0000313" key="4">
    <source>
        <dbReference type="Proteomes" id="UP000282002"/>
    </source>
</evidence>
<feature type="transmembrane region" description="Helical" evidence="2">
    <location>
        <begin position="42"/>
        <end position="64"/>
    </location>
</feature>
<organism evidence="3 4">
    <name type="scientific">Tabrizicola piscis</name>
    <dbReference type="NCBI Taxonomy" id="2494374"/>
    <lineage>
        <taxon>Bacteria</taxon>
        <taxon>Pseudomonadati</taxon>
        <taxon>Pseudomonadota</taxon>
        <taxon>Alphaproteobacteria</taxon>
        <taxon>Rhodobacterales</taxon>
        <taxon>Paracoccaceae</taxon>
        <taxon>Tabrizicola</taxon>
    </lineage>
</organism>
<evidence type="ECO:0000256" key="1">
    <source>
        <dbReference type="SAM" id="MobiDB-lite"/>
    </source>
</evidence>
<proteinExistence type="predicted"/>
<dbReference type="KEGG" id="taw:EI545_19890"/>
<accession>A0A3S8UBE4</accession>
<dbReference type="Proteomes" id="UP000282002">
    <property type="component" value="Chromosome"/>
</dbReference>
<sequence length="1125" mass="117280">MQDEPAGQDDGTTPTDRPARGARGLGLATGAGGRRRHRRTRFSLTVILTLLLLALGFGYLTLAYSGKTLRFPVLAVAEVEARLNAGLVGARLPEGAAVSLGGVEFAVDSSFVPRFQLEDVRLIDPSGRSLLALPEAQVTFDPMAMLSGYIRPSSVRLIGARLAVRRDADGRLDLEFGGTAGAGPKSPADVLEMVDDALASPGLSALRVIEAEALTLTLRDDRAGRSWQVGDGRLTIDNQAATVAAELGLTLLDGEVPAQATLTMVLTKGGGGARMNARLDNMAAADLAALAPPLAWLGFVKAPLSGGLVAEVAPDGTVANLTADLSLAAGSISPGAGARPVDFDRASLSLGYDPVTARLELTELAVESPSLRLRARGHGDLLDAKGGPLAAGDLPASVLAQIAFAEVMVDPEGLFEEPVRFTQGALDLRLRLAPFRLDIGQLALVEGGERLLLSGAVEAESGGWGGALDVELDQIDADRLLKLWPISVVPKTRDWFAGNVGQAMLTDVRAALRLTPGTAPRFSLGYEFAEAEVRFVRTLPPVLDARGHATLEGSTYTVQLDRGHVVPPEGGQIEAAGSVFQVVDITQRPATAKITLVTSSTLTATLSLLDQAPFSFFSKAGQPVNLGDGRAELRTTLYMPLITRVTLPDVSFVVTGRIVDFTSPALVPGRILRAPEIAVAVDTKGLSLSGQGMLDLLPVDLTYLQGFGPEQNGRARVNGTVMLSDAALRDLGIELPEGSVRGEGPAAIDIALIKGLPPQLTLTSNLVGLALRLDPLGWSKDADTRASLDLEARLTREPRVDRLILTAPGLEAEGDITTAEGGGLQRARFSRVKAGNWLDAPVTLTGTGRNRAPDVAITGGRLDIRAMPKGNSGGQGGSPLSVSLDRLVISDGITLTGFQGEFADNGGLNGRFSATVNGRGPVQGVMAPAEGGSAFRITSDNAGEVMAAAGIFENGRGGSLDLTLSPRGPAGQFNGRALFTRLRIQDAPALAELLSAVSVVGLLEQMDGEGLAFNNGEVNFILTPDAVEITQGSAVGASLGISFAGIYQTAGGRLDLQGVISPIYLLNGVGQIFSRRGEGLFGFNYRLTGTAADPNVSVNPLSVLTPGLFREIFRTAPPNLKDSGG</sequence>
<dbReference type="EMBL" id="CP034328">
    <property type="protein sequence ID" value="AZL60881.1"/>
    <property type="molecule type" value="Genomic_DNA"/>
</dbReference>
<gene>
    <name evidence="3" type="ORF">EI545_19890</name>
</gene>
<keyword evidence="4" id="KW-1185">Reference proteome</keyword>
<keyword evidence="2" id="KW-0472">Membrane</keyword>
<dbReference type="OrthoDB" id="7161641at2"/>
<name>A0A3S8UBE4_9RHOB</name>